<feature type="region of interest" description="Disordered" evidence="1">
    <location>
        <begin position="133"/>
        <end position="177"/>
    </location>
</feature>
<comment type="caution">
    <text evidence="3">The sequence shown here is derived from an EMBL/GenBank/DDBJ whole genome shotgun (WGS) entry which is preliminary data.</text>
</comment>
<feature type="compositionally biased region" description="Low complexity" evidence="1">
    <location>
        <begin position="146"/>
        <end position="156"/>
    </location>
</feature>
<dbReference type="PATRIC" id="fig|61435.5.peg.1270"/>
<accession>A0A0V8LXS7</accession>
<dbReference type="OrthoDB" id="158223at2"/>
<dbReference type="EMBL" id="JGYD01000027">
    <property type="protein sequence ID" value="KSV16306.1"/>
    <property type="molecule type" value="Genomic_DNA"/>
</dbReference>
<proteinExistence type="predicted"/>
<organism evidence="3 4">
    <name type="scientific">Dehalococcoides mccartyi</name>
    <dbReference type="NCBI Taxonomy" id="61435"/>
    <lineage>
        <taxon>Bacteria</taxon>
        <taxon>Bacillati</taxon>
        <taxon>Chloroflexota</taxon>
        <taxon>Dehalococcoidia</taxon>
        <taxon>Dehalococcoidales</taxon>
        <taxon>Dehalococcoidaceae</taxon>
        <taxon>Dehalococcoides</taxon>
    </lineage>
</organism>
<evidence type="ECO:0000259" key="2">
    <source>
        <dbReference type="Pfam" id="PF13474"/>
    </source>
</evidence>
<gene>
    <name evidence="3" type="ORF">DA01_06440</name>
</gene>
<dbReference type="SUPFAM" id="SSF54427">
    <property type="entry name" value="NTF2-like"/>
    <property type="match status" value="1"/>
</dbReference>
<dbReference type="Pfam" id="PF13474">
    <property type="entry name" value="SnoaL_3"/>
    <property type="match status" value="1"/>
</dbReference>
<dbReference type="GeneID" id="3229072"/>
<sequence>MKIDPEVRKEINQVLDAMKEAVEAKNIEALVAQVDSEPNILTVGPCPDNVGLGQNGFRRWMQALLDKATPVKFKLGFTTIKGNGPVVWLDTHVTYTCKNGDNQKEFDFYLSGVMENIKDEWRWSQMHLSAPAELEFPEGPTPPPEAEQATPETTGASQNETPNSEPGEDAPPEWNYM</sequence>
<feature type="domain" description="SnoaL-like" evidence="2">
    <location>
        <begin position="11"/>
        <end position="132"/>
    </location>
</feature>
<dbReference type="RefSeq" id="WP_010935850.1">
    <property type="nucleotide sequence ID" value="NZ_JGYD01000027.1"/>
</dbReference>
<evidence type="ECO:0000256" key="1">
    <source>
        <dbReference type="SAM" id="MobiDB-lite"/>
    </source>
</evidence>
<dbReference type="Proteomes" id="UP000053577">
    <property type="component" value="Unassembled WGS sequence"/>
</dbReference>
<name>A0A0V8LXS7_9CHLR</name>
<reference evidence="3 4" key="1">
    <citation type="journal article" date="2015" name="Sci. Rep.">
        <title>A comparative genomics and reductive dehalogenase gene transcription study of two chloroethene-respiring bacteria, Dehalococcoides mccartyi strains MB and 11a.</title>
        <authorList>
            <person name="Low A."/>
            <person name="Shen Z."/>
            <person name="Cheng D."/>
            <person name="Rogers M.J."/>
            <person name="Lee P.K."/>
            <person name="He J."/>
        </authorList>
    </citation>
    <scope>NUCLEOTIDE SEQUENCE [LARGE SCALE GENOMIC DNA]</scope>
    <source>
        <strain evidence="3 4">MB</strain>
    </source>
</reference>
<dbReference type="InterPro" id="IPR037401">
    <property type="entry name" value="SnoaL-like"/>
</dbReference>
<dbReference type="Gene3D" id="3.10.450.50">
    <property type="match status" value="1"/>
</dbReference>
<protein>
    <recommendedName>
        <fullName evidence="2">SnoaL-like domain-containing protein</fullName>
    </recommendedName>
</protein>
<dbReference type="AlphaFoldDB" id="A0A0V8LXS7"/>
<evidence type="ECO:0000313" key="3">
    <source>
        <dbReference type="EMBL" id="KSV16306.1"/>
    </source>
</evidence>
<evidence type="ECO:0000313" key="4">
    <source>
        <dbReference type="Proteomes" id="UP000053577"/>
    </source>
</evidence>
<dbReference type="InterPro" id="IPR032710">
    <property type="entry name" value="NTF2-like_dom_sf"/>
</dbReference>